<dbReference type="AlphaFoldDB" id="Q1MQQ3"/>
<gene>
    <name evidence="3" type="primary">clr3</name>
    <name evidence="3" type="ordered locus">LI0620</name>
</gene>
<dbReference type="SUPFAM" id="SSF52768">
    <property type="entry name" value="Arginase/deacetylase"/>
    <property type="match status" value="1"/>
</dbReference>
<organism evidence="3 4">
    <name type="scientific">Lawsonia intracellularis (strain PHE/MN1-00)</name>
    <dbReference type="NCBI Taxonomy" id="363253"/>
    <lineage>
        <taxon>Bacteria</taxon>
        <taxon>Pseudomonadati</taxon>
        <taxon>Thermodesulfobacteriota</taxon>
        <taxon>Desulfovibrionia</taxon>
        <taxon>Desulfovibrionales</taxon>
        <taxon>Desulfovibrionaceae</taxon>
        <taxon>Lawsonia</taxon>
    </lineage>
</organism>
<dbReference type="PANTHER" id="PTHR10625:SF10">
    <property type="entry name" value="HISTONE DEACETYLASE HDAC1"/>
    <property type="match status" value="1"/>
</dbReference>
<name>Q1MQQ3_LAWIP</name>
<feature type="domain" description="Histone deacetylase" evidence="2">
    <location>
        <begin position="81"/>
        <end position="279"/>
    </location>
</feature>
<dbReference type="PRINTS" id="PR01270">
    <property type="entry name" value="HDASUPER"/>
</dbReference>
<reference evidence="3 4" key="1">
    <citation type="submission" date="2005-11" db="EMBL/GenBank/DDBJ databases">
        <title>The complete genome sequence of Lawsonia intracellularis: the causative agent of proliferative enteropathy.</title>
        <authorList>
            <person name="Kaur K."/>
            <person name="Zhang Q."/>
            <person name="Beckler D."/>
            <person name="Munir S."/>
            <person name="Li L."/>
            <person name="Kinsley K."/>
            <person name="Herron L."/>
            <person name="Peterson A."/>
            <person name="May B."/>
            <person name="Singh S."/>
            <person name="Gebhart C."/>
            <person name="Kapur V."/>
        </authorList>
    </citation>
    <scope>NUCLEOTIDE SEQUENCE [LARGE SCALE GENOMIC DNA]</scope>
    <source>
        <strain evidence="3 4">PHE/MN1-00</strain>
    </source>
</reference>
<evidence type="ECO:0000313" key="3">
    <source>
        <dbReference type="EMBL" id="CAJ54674.1"/>
    </source>
</evidence>
<dbReference type="InterPro" id="IPR023801">
    <property type="entry name" value="His_deacetylse_dom"/>
</dbReference>
<dbReference type="STRING" id="363253.LI0620"/>
<accession>Q1MQQ3</accession>
<dbReference type="InterPro" id="IPR023696">
    <property type="entry name" value="Ureohydrolase_dom_sf"/>
</dbReference>
<protein>
    <submittedName>
        <fullName evidence="3">Deacetylases, including yeast histone deacetylase and acetoin utilization protein</fullName>
    </submittedName>
</protein>
<evidence type="ECO:0000256" key="1">
    <source>
        <dbReference type="ARBA" id="ARBA00005947"/>
    </source>
</evidence>
<evidence type="ECO:0000259" key="2">
    <source>
        <dbReference type="Pfam" id="PF00850"/>
    </source>
</evidence>
<dbReference type="OrthoDB" id="9808367at2"/>
<dbReference type="Proteomes" id="UP000002430">
    <property type="component" value="Chromosome"/>
</dbReference>
<dbReference type="GO" id="GO:0040029">
    <property type="term" value="P:epigenetic regulation of gene expression"/>
    <property type="evidence" value="ECO:0007669"/>
    <property type="project" value="TreeGrafter"/>
</dbReference>
<dbReference type="EMBL" id="AM180252">
    <property type="protein sequence ID" value="CAJ54674.1"/>
    <property type="molecule type" value="Genomic_DNA"/>
</dbReference>
<dbReference type="GO" id="GO:0004407">
    <property type="term" value="F:histone deacetylase activity"/>
    <property type="evidence" value="ECO:0007669"/>
    <property type="project" value="TreeGrafter"/>
</dbReference>
<dbReference type="KEGG" id="lip:LI0620"/>
<dbReference type="HOGENOM" id="CLU_007727_8_0_7"/>
<dbReference type="Pfam" id="PF00850">
    <property type="entry name" value="Hist_deacetyl"/>
    <property type="match status" value="1"/>
</dbReference>
<dbReference type="RefSeq" id="WP_011526703.1">
    <property type="nucleotide sequence ID" value="NC_008011.1"/>
</dbReference>
<dbReference type="PANTHER" id="PTHR10625">
    <property type="entry name" value="HISTONE DEACETYLASE HDAC1-RELATED"/>
    <property type="match status" value="1"/>
</dbReference>
<dbReference type="InterPro" id="IPR037138">
    <property type="entry name" value="His_deacetylse_dom_sf"/>
</dbReference>
<dbReference type="InterPro" id="IPR000286">
    <property type="entry name" value="HDACs"/>
</dbReference>
<dbReference type="Gene3D" id="3.40.800.20">
    <property type="entry name" value="Histone deacetylase domain"/>
    <property type="match status" value="1"/>
</dbReference>
<comment type="similarity">
    <text evidence="1">Belongs to the histone deacetylase family.</text>
</comment>
<proteinExistence type="inferred from homology"/>
<sequence length="432" mass="48330">MFPNVQHKLGVVFFPAFDWAISPTHPEREERLLYTQDQLYEEGIFDIPGIQEYQPSLSTYCDIESVHFCLPNVGAVCSNSHLASAGGAIHASKLVLTGEVERAFAIIRPPGHHAMRVTYGNRGFCNINIEAVMVEHIRQTYKKQKIAIVDTDCHHGDGTQDIYWNDPNVLFISLHQDGRTTYPGTGFLEEVGGPAALGKTVNIPLPPGTGNEGYLYAMEHVVLPILDEFQPDIIINSAGQDNHYTDPLTNMYLTAEGYACMTQMLKPDIAVLEGGYSIQGALPYVNLGICLALAGLPFSYLQEPDLDKVDICQPKRVTETIKKVCEQALSQYFYPPVKPYDGQQDGCWWVRNRTIYYDTDMIHDTQYERIRLCKTCNGLTAIETKSTCLDEALCLLFPRGACSSCCSEAESLKRQWVQTRNSNILEINPNKS</sequence>
<evidence type="ECO:0000313" key="4">
    <source>
        <dbReference type="Proteomes" id="UP000002430"/>
    </source>
</evidence>
<dbReference type="CDD" id="cd09992">
    <property type="entry name" value="HDAC_classII"/>
    <property type="match status" value="1"/>
</dbReference>
<keyword evidence="4" id="KW-1185">Reference proteome</keyword>
<dbReference type="eggNOG" id="COG0123">
    <property type="taxonomic scope" value="Bacteria"/>
</dbReference>